<dbReference type="AlphaFoldDB" id="A0A1B9E0J9"/>
<proteinExistence type="predicted"/>
<dbReference type="Proteomes" id="UP000093510">
    <property type="component" value="Unassembled WGS sequence"/>
</dbReference>
<dbReference type="EMBL" id="LVEP01000029">
    <property type="protein sequence ID" value="OCB75447.1"/>
    <property type="molecule type" value="Genomic_DNA"/>
</dbReference>
<keyword evidence="3" id="KW-1185">Reference proteome</keyword>
<evidence type="ECO:0000313" key="2">
    <source>
        <dbReference type="EMBL" id="OCB75447.1"/>
    </source>
</evidence>
<feature type="transmembrane region" description="Helical" evidence="1">
    <location>
        <begin position="82"/>
        <end position="101"/>
    </location>
</feature>
<evidence type="ECO:0008006" key="4">
    <source>
        <dbReference type="Google" id="ProtNLM"/>
    </source>
</evidence>
<comment type="caution">
    <text evidence="2">The sequence shown here is derived from an EMBL/GenBank/DDBJ whole genome shotgun (WGS) entry which is preliminary data.</text>
</comment>
<feature type="transmembrane region" description="Helical" evidence="1">
    <location>
        <begin position="50"/>
        <end position="70"/>
    </location>
</feature>
<keyword evidence="1" id="KW-0472">Membrane</keyword>
<evidence type="ECO:0000313" key="3">
    <source>
        <dbReference type="Proteomes" id="UP000093510"/>
    </source>
</evidence>
<keyword evidence="1" id="KW-0812">Transmembrane</keyword>
<sequence>MFLLASVVYILQKLGIPLPGLIANYWNDLLCIPLVLGAITYIIRHLKKDPYFQLPTGFVLLLATYYSFYFEYYLPQINPRYTADWVDVLLYFIGGMLFLVFENKKTRPLS</sequence>
<reference evidence="2 3" key="1">
    <citation type="submission" date="2016-03" db="EMBL/GenBank/DDBJ databases">
        <authorList>
            <person name="Ploux O."/>
        </authorList>
    </citation>
    <scope>NUCLEOTIDE SEQUENCE [LARGE SCALE GENOMIC DNA]</scope>
    <source>
        <strain evidence="2 3">LPB0076</strain>
    </source>
</reference>
<evidence type="ECO:0000256" key="1">
    <source>
        <dbReference type="SAM" id="Phobius"/>
    </source>
</evidence>
<gene>
    <name evidence="2" type="ORF">LPBF_08285</name>
</gene>
<protein>
    <recommendedName>
        <fullName evidence="4">Magnesium citrate secondary transporter</fullName>
    </recommendedName>
</protein>
<dbReference type="OrthoDB" id="1447802at2"/>
<feature type="transmembrane region" description="Helical" evidence="1">
    <location>
        <begin position="25"/>
        <end position="43"/>
    </location>
</feature>
<name>A0A1B9E0J9_9FLAO</name>
<dbReference type="STRING" id="1763534.GCA_001831475_00573"/>
<accession>A0A1B9E0J9</accession>
<keyword evidence="1" id="KW-1133">Transmembrane helix</keyword>
<organism evidence="2 3">
    <name type="scientific">Flavobacterium crassostreae</name>
    <dbReference type="NCBI Taxonomy" id="1763534"/>
    <lineage>
        <taxon>Bacteria</taxon>
        <taxon>Pseudomonadati</taxon>
        <taxon>Bacteroidota</taxon>
        <taxon>Flavobacteriia</taxon>
        <taxon>Flavobacteriales</taxon>
        <taxon>Flavobacteriaceae</taxon>
        <taxon>Flavobacterium</taxon>
    </lineage>
</organism>